<comment type="caution">
    <text evidence="6">The sequence shown here is derived from an EMBL/GenBank/DDBJ whole genome shotgun (WGS) entry which is preliminary data.</text>
</comment>
<evidence type="ECO:0000256" key="4">
    <source>
        <dbReference type="ARBA" id="ARBA00023239"/>
    </source>
</evidence>
<dbReference type="AlphaFoldDB" id="A0A264W4G1"/>
<evidence type="ECO:0000256" key="1">
    <source>
        <dbReference type="ARBA" id="ARBA00004761"/>
    </source>
</evidence>
<dbReference type="InterPro" id="IPR000887">
    <property type="entry name" value="Aldlse_KDPG_KHG"/>
</dbReference>
<dbReference type="OrthoDB" id="9802667at2"/>
<name>A0A264W4G1_9BACL</name>
<dbReference type="NCBIfam" id="TIGR01182">
    <property type="entry name" value="eda"/>
    <property type="match status" value="1"/>
</dbReference>
<dbReference type="RefSeq" id="WP_094942482.1">
    <property type="nucleotide sequence ID" value="NZ_NOKQ01000196.1"/>
</dbReference>
<gene>
    <name evidence="6" type="ORF">CF394_06770</name>
</gene>
<reference evidence="6 7" key="1">
    <citation type="submission" date="2017-07" db="EMBL/GenBank/DDBJ databases">
        <title>Tetzosporium hominis gen.nov. sp.nov.</title>
        <authorList>
            <person name="Tetz G."/>
            <person name="Tetz V."/>
        </authorList>
    </citation>
    <scope>NUCLEOTIDE SEQUENCE [LARGE SCALE GENOMIC DNA]</scope>
    <source>
        <strain evidence="6 7">VT-49</strain>
    </source>
</reference>
<comment type="pathway">
    <text evidence="1">Carbohydrate acid metabolism.</text>
</comment>
<dbReference type="PANTHER" id="PTHR30246:SF1">
    <property type="entry name" value="2-DEHYDRO-3-DEOXY-6-PHOSPHOGALACTONATE ALDOLASE-RELATED"/>
    <property type="match status" value="1"/>
</dbReference>
<dbReference type="PANTHER" id="PTHR30246">
    <property type="entry name" value="2-KETO-3-DEOXY-6-PHOSPHOGLUCONATE ALDOLASE"/>
    <property type="match status" value="1"/>
</dbReference>
<dbReference type="InterPro" id="IPR013785">
    <property type="entry name" value="Aldolase_TIM"/>
</dbReference>
<evidence type="ECO:0000313" key="6">
    <source>
        <dbReference type="EMBL" id="OZS78454.1"/>
    </source>
</evidence>
<evidence type="ECO:0000313" key="7">
    <source>
        <dbReference type="Proteomes" id="UP000217065"/>
    </source>
</evidence>
<sequence>MIDQLKKSPLIPVLRKLPEESFLSIAGALIDGGVKYLEITMDAEEAPRLIRLAKQHFGEQASIGAGTVMSVEQAREAIEAGAEYLISPALVDEVLLYAVEQGIPMIPGVYTPSEMAHAYSLGAVGVKLFPAASLGSGFVKDVRGPLGHIPIIVTGGITETTARDYLDAGAIGVGAGSALLDKDLIAKQDWSGLTELTKSWIARLN</sequence>
<dbReference type="CDD" id="cd00452">
    <property type="entry name" value="KDPG_aldolase"/>
    <property type="match status" value="1"/>
</dbReference>
<keyword evidence="5" id="KW-0119">Carbohydrate metabolism</keyword>
<proteinExistence type="inferred from homology"/>
<dbReference type="Pfam" id="PF01081">
    <property type="entry name" value="Aldolase"/>
    <property type="match status" value="1"/>
</dbReference>
<comment type="similarity">
    <text evidence="2">Belongs to the KHG/KDPG aldolase family.</text>
</comment>
<evidence type="ECO:0000256" key="5">
    <source>
        <dbReference type="ARBA" id="ARBA00023277"/>
    </source>
</evidence>
<keyword evidence="7" id="KW-1185">Reference proteome</keyword>
<dbReference type="GO" id="GO:0016829">
    <property type="term" value="F:lyase activity"/>
    <property type="evidence" value="ECO:0007669"/>
    <property type="project" value="UniProtKB-KW"/>
</dbReference>
<dbReference type="SUPFAM" id="SSF51569">
    <property type="entry name" value="Aldolase"/>
    <property type="match status" value="1"/>
</dbReference>
<dbReference type="Proteomes" id="UP000217065">
    <property type="component" value="Unassembled WGS sequence"/>
</dbReference>
<organism evidence="6 7">
    <name type="scientific">Tetzosporium hominis</name>
    <dbReference type="NCBI Taxonomy" id="2020506"/>
    <lineage>
        <taxon>Bacteria</taxon>
        <taxon>Bacillati</taxon>
        <taxon>Bacillota</taxon>
        <taxon>Bacilli</taxon>
        <taxon>Bacillales</taxon>
        <taxon>Caryophanaceae</taxon>
        <taxon>Tetzosporium</taxon>
    </lineage>
</organism>
<dbReference type="EMBL" id="NOKQ01000196">
    <property type="protein sequence ID" value="OZS78454.1"/>
    <property type="molecule type" value="Genomic_DNA"/>
</dbReference>
<protein>
    <recommendedName>
        <fullName evidence="8">2-dehydro-3-deoxyphosphogluconate aldolase</fullName>
    </recommendedName>
</protein>
<evidence type="ECO:0000256" key="3">
    <source>
        <dbReference type="ARBA" id="ARBA00011233"/>
    </source>
</evidence>
<dbReference type="InterPro" id="IPR031338">
    <property type="entry name" value="KDPG/KHG_AS_2"/>
</dbReference>
<evidence type="ECO:0000256" key="2">
    <source>
        <dbReference type="ARBA" id="ARBA00006906"/>
    </source>
</evidence>
<keyword evidence="4" id="KW-0456">Lyase</keyword>
<comment type="subunit">
    <text evidence="3">Homotrimer.</text>
</comment>
<evidence type="ECO:0008006" key="8">
    <source>
        <dbReference type="Google" id="ProtNLM"/>
    </source>
</evidence>
<dbReference type="Gene3D" id="3.20.20.70">
    <property type="entry name" value="Aldolase class I"/>
    <property type="match status" value="1"/>
</dbReference>
<dbReference type="PROSITE" id="PS00160">
    <property type="entry name" value="ALDOLASE_KDPG_KHG_2"/>
    <property type="match status" value="1"/>
</dbReference>
<accession>A0A264W4G1</accession>